<evidence type="ECO:0000259" key="7">
    <source>
        <dbReference type="Pfam" id="PF06271"/>
    </source>
</evidence>
<dbReference type="InterPro" id="IPR010432">
    <property type="entry name" value="RDD"/>
</dbReference>
<evidence type="ECO:0000256" key="3">
    <source>
        <dbReference type="ARBA" id="ARBA00022989"/>
    </source>
</evidence>
<evidence type="ECO:0000313" key="9">
    <source>
        <dbReference type="Proteomes" id="UP001054837"/>
    </source>
</evidence>
<proteinExistence type="predicted"/>
<dbReference type="GO" id="GO:0016020">
    <property type="term" value="C:membrane"/>
    <property type="evidence" value="ECO:0007669"/>
    <property type="project" value="UniProtKB-SubCell"/>
</dbReference>
<feature type="transmembrane region" description="Helical" evidence="6">
    <location>
        <begin position="137"/>
        <end position="159"/>
    </location>
</feature>
<keyword evidence="2 6" id="KW-0812">Transmembrane</keyword>
<comment type="subcellular location">
    <subcellularLocation>
        <location evidence="1">Membrane</location>
        <topology evidence="1">Multi-pass membrane protein</topology>
    </subcellularLocation>
</comment>
<evidence type="ECO:0000256" key="4">
    <source>
        <dbReference type="ARBA" id="ARBA00023136"/>
    </source>
</evidence>
<evidence type="ECO:0000256" key="6">
    <source>
        <dbReference type="SAM" id="Phobius"/>
    </source>
</evidence>
<evidence type="ECO:0000313" key="8">
    <source>
        <dbReference type="EMBL" id="GIY12929.1"/>
    </source>
</evidence>
<feature type="domain" description="RDD" evidence="7">
    <location>
        <begin position="130"/>
        <end position="237"/>
    </location>
</feature>
<feature type="compositionally biased region" description="Low complexity" evidence="5">
    <location>
        <begin position="15"/>
        <end position="26"/>
    </location>
</feature>
<dbReference type="Proteomes" id="UP001054837">
    <property type="component" value="Unassembled WGS sequence"/>
</dbReference>
<dbReference type="AlphaFoldDB" id="A0AAV4QVU5"/>
<keyword evidence="3 6" id="KW-1133">Transmembrane helix</keyword>
<reference evidence="8 9" key="1">
    <citation type="submission" date="2021-06" db="EMBL/GenBank/DDBJ databases">
        <title>Caerostris darwini draft genome.</title>
        <authorList>
            <person name="Kono N."/>
            <person name="Arakawa K."/>
        </authorList>
    </citation>
    <scope>NUCLEOTIDE SEQUENCE [LARGE SCALE GENOMIC DNA]</scope>
</reference>
<comment type="caution">
    <text evidence="8">The sequence shown here is derived from an EMBL/GenBank/DDBJ whole genome shotgun (WGS) entry which is preliminary data.</text>
</comment>
<dbReference type="EMBL" id="BPLQ01005149">
    <property type="protein sequence ID" value="GIY12929.1"/>
    <property type="molecule type" value="Genomic_DNA"/>
</dbReference>
<dbReference type="Pfam" id="PF06271">
    <property type="entry name" value="RDD"/>
    <property type="match status" value="1"/>
</dbReference>
<dbReference type="PANTHER" id="PTHR13659:SF5">
    <property type="entry name" value="PROTEIN FAM8A1"/>
    <property type="match status" value="1"/>
</dbReference>
<gene>
    <name evidence="8" type="primary">FAM8A1</name>
    <name evidence="8" type="ORF">CDAR_3361</name>
</gene>
<evidence type="ECO:0000256" key="2">
    <source>
        <dbReference type="ARBA" id="ARBA00022692"/>
    </source>
</evidence>
<dbReference type="PANTHER" id="PTHR13659">
    <property type="entry name" value="AUTOSOMAL HIGHLY CONSERVED PROTEIN"/>
    <property type="match status" value="1"/>
</dbReference>
<dbReference type="InterPro" id="IPR039871">
    <property type="entry name" value="FAM8A1"/>
</dbReference>
<sequence length="311" mass="35649">MANSDTKQRRKRNSKSNNNSTSSKSNDLNVNIPTYPYKSSSEYAAAVNQWLWQCYNWQCLTITLPYLMSQTACRIQNNNPDGTTDFNRNFPNTFFPNQNISPTQPNRPNVTVRNTTDANSFHPRGIVYRVPSLFKRLAAEAIDFCILLVLKVLITYVAVDFFDIINLEKYDFDLIKSDKLDYQIAMEVTSEILTLEVMHRFVVCIFEAFFIQKGFIGEGGATPGKAIMQLRVVTCKSIVALDANTVRVYPAGDLGLGWALLRSFIKNFSYAFIFPICCTMYFFQHNRTAYDHICGSIVVEEYPQQFVRNRN</sequence>
<feature type="region of interest" description="Disordered" evidence="5">
    <location>
        <begin position="1"/>
        <end position="31"/>
    </location>
</feature>
<keyword evidence="4 6" id="KW-0472">Membrane</keyword>
<organism evidence="8 9">
    <name type="scientific">Caerostris darwini</name>
    <dbReference type="NCBI Taxonomy" id="1538125"/>
    <lineage>
        <taxon>Eukaryota</taxon>
        <taxon>Metazoa</taxon>
        <taxon>Ecdysozoa</taxon>
        <taxon>Arthropoda</taxon>
        <taxon>Chelicerata</taxon>
        <taxon>Arachnida</taxon>
        <taxon>Araneae</taxon>
        <taxon>Araneomorphae</taxon>
        <taxon>Entelegynae</taxon>
        <taxon>Araneoidea</taxon>
        <taxon>Araneidae</taxon>
        <taxon>Caerostris</taxon>
    </lineage>
</organism>
<name>A0AAV4QVU5_9ARAC</name>
<evidence type="ECO:0000256" key="1">
    <source>
        <dbReference type="ARBA" id="ARBA00004141"/>
    </source>
</evidence>
<evidence type="ECO:0000256" key="5">
    <source>
        <dbReference type="SAM" id="MobiDB-lite"/>
    </source>
</evidence>
<protein>
    <submittedName>
        <fullName evidence="8">Protein FAM8A1</fullName>
    </submittedName>
</protein>
<keyword evidence="9" id="KW-1185">Reference proteome</keyword>
<accession>A0AAV4QVU5</accession>